<dbReference type="PROSITE" id="PS51266">
    <property type="entry name" value="ZF_CHY"/>
    <property type="match status" value="1"/>
</dbReference>
<feature type="compositionally biased region" description="Basic and acidic residues" evidence="5">
    <location>
        <begin position="1"/>
        <end position="12"/>
    </location>
</feature>
<feature type="domain" description="RING-type" evidence="6">
    <location>
        <begin position="253"/>
        <end position="295"/>
    </location>
</feature>
<feature type="domain" description="CTCHY-type" evidence="8">
    <location>
        <begin position="189"/>
        <end position="254"/>
    </location>
</feature>
<dbReference type="PROSITE" id="PS50089">
    <property type="entry name" value="ZF_RING_2"/>
    <property type="match status" value="1"/>
</dbReference>
<dbReference type="PANTHER" id="PTHR21319:SF53">
    <property type="entry name" value="RING FINGER AND CHY ZINC FINGER DOMAIN-CONTAINING PROTEIN 1"/>
    <property type="match status" value="1"/>
</dbReference>
<evidence type="ECO:0000313" key="10">
    <source>
        <dbReference type="Proteomes" id="UP001295684"/>
    </source>
</evidence>
<gene>
    <name evidence="9" type="ORF">ECRASSUSDP1_LOCUS14715</name>
</gene>
<evidence type="ECO:0000256" key="3">
    <source>
        <dbReference type="ARBA" id="ARBA00022833"/>
    </source>
</evidence>
<evidence type="ECO:0000259" key="7">
    <source>
        <dbReference type="PROSITE" id="PS51266"/>
    </source>
</evidence>
<organism evidence="9 10">
    <name type="scientific">Euplotes crassus</name>
    <dbReference type="NCBI Taxonomy" id="5936"/>
    <lineage>
        <taxon>Eukaryota</taxon>
        <taxon>Sar</taxon>
        <taxon>Alveolata</taxon>
        <taxon>Ciliophora</taxon>
        <taxon>Intramacronucleata</taxon>
        <taxon>Spirotrichea</taxon>
        <taxon>Hypotrichia</taxon>
        <taxon>Euplotida</taxon>
        <taxon>Euplotidae</taxon>
        <taxon>Moneuplotes</taxon>
    </lineage>
</organism>
<comment type="caution">
    <text evidence="9">The sequence shown here is derived from an EMBL/GenBank/DDBJ whole genome shotgun (WGS) entry which is preliminary data.</text>
</comment>
<dbReference type="SMART" id="SM00184">
    <property type="entry name" value="RING"/>
    <property type="match status" value="1"/>
</dbReference>
<evidence type="ECO:0000259" key="8">
    <source>
        <dbReference type="PROSITE" id="PS51270"/>
    </source>
</evidence>
<dbReference type="Gene3D" id="3.30.40.10">
    <property type="entry name" value="Zinc/RING finger domain, C3HC4 (zinc finger)"/>
    <property type="match status" value="1"/>
</dbReference>
<reference evidence="9" key="1">
    <citation type="submission" date="2023-07" db="EMBL/GenBank/DDBJ databases">
        <authorList>
            <consortium name="AG Swart"/>
            <person name="Singh M."/>
            <person name="Singh A."/>
            <person name="Seah K."/>
            <person name="Emmerich C."/>
        </authorList>
    </citation>
    <scope>NUCLEOTIDE SEQUENCE</scope>
    <source>
        <strain evidence="9">DP1</strain>
    </source>
</reference>
<dbReference type="SUPFAM" id="SSF161245">
    <property type="entry name" value="Zinc hairpin stack"/>
    <property type="match status" value="1"/>
</dbReference>
<dbReference type="Pfam" id="PF13639">
    <property type="entry name" value="zf-RING_2"/>
    <property type="match status" value="1"/>
</dbReference>
<dbReference type="PROSITE" id="PS51270">
    <property type="entry name" value="ZF_CTCHY"/>
    <property type="match status" value="1"/>
</dbReference>
<name>A0AAD2CWJ3_EUPCR</name>
<keyword evidence="2 4" id="KW-0863">Zinc-finger</keyword>
<evidence type="ECO:0000313" key="9">
    <source>
        <dbReference type="EMBL" id="CAI2373371.1"/>
    </source>
</evidence>
<dbReference type="GO" id="GO:0016567">
    <property type="term" value="P:protein ubiquitination"/>
    <property type="evidence" value="ECO:0007669"/>
    <property type="project" value="TreeGrafter"/>
</dbReference>
<dbReference type="InterPro" id="IPR037274">
    <property type="entry name" value="Znf_CHY_sf"/>
</dbReference>
<dbReference type="GO" id="GO:0006511">
    <property type="term" value="P:ubiquitin-dependent protein catabolic process"/>
    <property type="evidence" value="ECO:0007669"/>
    <property type="project" value="TreeGrafter"/>
</dbReference>
<evidence type="ECO:0000256" key="4">
    <source>
        <dbReference type="PROSITE-ProRule" id="PRU00601"/>
    </source>
</evidence>
<dbReference type="InterPro" id="IPR008913">
    <property type="entry name" value="Znf_CHY"/>
</dbReference>
<dbReference type="InterPro" id="IPR013083">
    <property type="entry name" value="Znf_RING/FYVE/PHD"/>
</dbReference>
<keyword evidence="3" id="KW-0862">Zinc</keyword>
<feature type="domain" description="CHY-type" evidence="7">
    <location>
        <begin position="111"/>
        <end position="187"/>
    </location>
</feature>
<dbReference type="GO" id="GO:0008270">
    <property type="term" value="F:zinc ion binding"/>
    <property type="evidence" value="ECO:0007669"/>
    <property type="project" value="UniProtKB-KW"/>
</dbReference>
<dbReference type="Pfam" id="PF14599">
    <property type="entry name" value="zinc_ribbon_6"/>
    <property type="match status" value="1"/>
</dbReference>
<dbReference type="InterPro" id="IPR017921">
    <property type="entry name" value="Znf_CTCHY"/>
</dbReference>
<dbReference type="InterPro" id="IPR001841">
    <property type="entry name" value="Znf_RING"/>
</dbReference>
<keyword evidence="1" id="KW-0479">Metal-binding</keyword>
<dbReference type="SUPFAM" id="SSF161219">
    <property type="entry name" value="CHY zinc finger-like"/>
    <property type="match status" value="1"/>
</dbReference>
<dbReference type="PANTHER" id="PTHR21319">
    <property type="entry name" value="RING FINGER AND CHY ZINC FINGER DOMAIN-CONTAINING PROTEIN 1"/>
    <property type="match status" value="1"/>
</dbReference>
<dbReference type="GO" id="GO:0005634">
    <property type="term" value="C:nucleus"/>
    <property type="evidence" value="ECO:0007669"/>
    <property type="project" value="TreeGrafter"/>
</dbReference>
<feature type="compositionally biased region" description="Acidic residues" evidence="5">
    <location>
        <begin position="63"/>
        <end position="110"/>
    </location>
</feature>
<dbReference type="SUPFAM" id="SSF57850">
    <property type="entry name" value="RING/U-box"/>
    <property type="match status" value="1"/>
</dbReference>
<evidence type="ECO:0000259" key="6">
    <source>
        <dbReference type="PROSITE" id="PS50089"/>
    </source>
</evidence>
<feature type="region of interest" description="Disordered" evidence="5">
    <location>
        <begin position="1"/>
        <end position="111"/>
    </location>
</feature>
<evidence type="ECO:0000256" key="1">
    <source>
        <dbReference type="ARBA" id="ARBA00022723"/>
    </source>
</evidence>
<dbReference type="Proteomes" id="UP001295684">
    <property type="component" value="Unassembled WGS sequence"/>
</dbReference>
<dbReference type="InterPro" id="IPR039512">
    <property type="entry name" value="RCHY1_zinc-ribbon"/>
</dbReference>
<sequence length="361" mass="41250">MNKNEEETKEGDQTQDNRQPQNVEEAQQLDNIPGILQNQEPPIAVQLNAVPDNLDTENGNNEESQEEDDREEDQEAEGEDFVDMDPEDPLGEEGDLEDSSSSEEEKEIEGENITKNGCTHYARNAELYCHQCDKYFPCRFCHDEFWESNFKEVKKFHNFDRFNVQKVKCIECENIQEPQEKCSSCDISFGKYVCLKCNFFDDRGLHKQTFHCDGCGICRIGGRDNYFHCEVCNACLPISLQSGHKCGDFSQDCPICFEGFYNARQGSIILKCGHVLHSKCYREMLKANYLCPICKRSTLNDAQTEHVNGLIQNHIDNTNMGEAGERDVNILCNECHEKSTVKFHIVAHKCPKCGSFNTAMD</sequence>
<dbReference type="GO" id="GO:0061630">
    <property type="term" value="F:ubiquitin protein ligase activity"/>
    <property type="evidence" value="ECO:0007669"/>
    <property type="project" value="TreeGrafter"/>
</dbReference>
<feature type="compositionally biased region" description="Polar residues" evidence="5">
    <location>
        <begin position="14"/>
        <end position="40"/>
    </location>
</feature>
<keyword evidence="10" id="KW-1185">Reference proteome</keyword>
<dbReference type="AlphaFoldDB" id="A0AAD2CWJ3"/>
<protein>
    <submittedName>
        <fullName evidence="9">Uncharacterized protein</fullName>
    </submittedName>
</protein>
<proteinExistence type="predicted"/>
<dbReference type="Pfam" id="PF05495">
    <property type="entry name" value="zf-CHY"/>
    <property type="match status" value="1"/>
</dbReference>
<dbReference type="Gene3D" id="2.20.28.10">
    <property type="match status" value="1"/>
</dbReference>
<evidence type="ECO:0000256" key="2">
    <source>
        <dbReference type="ARBA" id="ARBA00022771"/>
    </source>
</evidence>
<evidence type="ECO:0000256" key="5">
    <source>
        <dbReference type="SAM" id="MobiDB-lite"/>
    </source>
</evidence>
<dbReference type="EMBL" id="CAMPGE010014715">
    <property type="protein sequence ID" value="CAI2373371.1"/>
    <property type="molecule type" value="Genomic_DNA"/>
</dbReference>
<dbReference type="InterPro" id="IPR037275">
    <property type="entry name" value="Znf_CTCHY_sf"/>
</dbReference>
<accession>A0AAD2CWJ3</accession>